<dbReference type="GO" id="GO:0090313">
    <property type="term" value="P:regulation of protein targeting to membrane"/>
    <property type="evidence" value="ECO:0007669"/>
    <property type="project" value="TreeGrafter"/>
</dbReference>
<protein>
    <submittedName>
        <fullName evidence="2">AsmA family protein</fullName>
    </submittedName>
</protein>
<dbReference type="PANTHER" id="PTHR30441">
    <property type="entry name" value="DUF748 DOMAIN-CONTAINING PROTEIN"/>
    <property type="match status" value="1"/>
</dbReference>
<reference evidence="2" key="1">
    <citation type="submission" date="2021-01" db="EMBL/GenBank/DDBJ databases">
        <title>Genome sequence of Phenylobacterium sp. 20VBR1 isolated from a valley glaceir, Ny-Alesund, Svalbard.</title>
        <authorList>
            <person name="Thomas F.A."/>
            <person name="Krishnan K.P."/>
            <person name="Sinha R.K."/>
        </authorList>
    </citation>
    <scope>NUCLEOTIDE SEQUENCE</scope>
    <source>
        <strain evidence="2">20VBR1</strain>
    </source>
</reference>
<evidence type="ECO:0000313" key="2">
    <source>
        <dbReference type="EMBL" id="QQZ51683.1"/>
    </source>
</evidence>
<proteinExistence type="predicted"/>
<feature type="domain" description="AsmA" evidence="1">
    <location>
        <begin position="1"/>
        <end position="141"/>
    </location>
</feature>
<dbReference type="EMBL" id="CP068570">
    <property type="protein sequence ID" value="QQZ51683.1"/>
    <property type="molecule type" value="Genomic_DNA"/>
</dbReference>
<evidence type="ECO:0000259" key="1">
    <source>
        <dbReference type="Pfam" id="PF05170"/>
    </source>
</evidence>
<organism evidence="2">
    <name type="scientific">Phenylobacterium glaciei</name>
    <dbReference type="NCBI Taxonomy" id="2803784"/>
    <lineage>
        <taxon>Bacteria</taxon>
        <taxon>Pseudomonadati</taxon>
        <taxon>Pseudomonadota</taxon>
        <taxon>Alphaproteobacteria</taxon>
        <taxon>Caulobacterales</taxon>
        <taxon>Caulobacteraceae</taxon>
        <taxon>Phenylobacterium</taxon>
    </lineage>
</organism>
<name>A0A974P6L3_9CAUL</name>
<gene>
    <name evidence="2" type="ORF">JKL49_12425</name>
</gene>
<dbReference type="Pfam" id="PF05170">
    <property type="entry name" value="AsmA"/>
    <property type="match status" value="1"/>
</dbReference>
<dbReference type="PANTHER" id="PTHR30441:SF8">
    <property type="entry name" value="DUF748 DOMAIN-CONTAINING PROTEIN"/>
    <property type="match status" value="1"/>
</dbReference>
<accession>A0A974P6L3</accession>
<dbReference type="InterPro" id="IPR052894">
    <property type="entry name" value="AsmA-related"/>
</dbReference>
<dbReference type="AlphaFoldDB" id="A0A974P6L3"/>
<dbReference type="InterPro" id="IPR007844">
    <property type="entry name" value="AsmA"/>
</dbReference>
<dbReference type="GO" id="GO:0005886">
    <property type="term" value="C:plasma membrane"/>
    <property type="evidence" value="ECO:0007669"/>
    <property type="project" value="TreeGrafter"/>
</dbReference>
<sequence>MKLDHGLLSANPLTLDLPQGKITGQAHLNARNAVPVTDVDVRLSNARLEQLIPVKGEPLAGSFVGRIKLKGAGNSVHRAAANADGEVLAVVPSGEIREAFAELLGINLTKGLGLLFSKDKGAVPIRCGVAHFQAKGGVLTADRIVFDTKPVVATGGGIINLDNETLNLRIQGHSKELRLVRLLSPITVKGPILGPKVGIETGKVVAQGGVAVALASVINPWRSCCPSSTRVWPRTPTAPP</sequence>